<dbReference type="Proteomes" id="UP000034090">
    <property type="component" value="Unassembled WGS sequence"/>
</dbReference>
<dbReference type="EMBL" id="LCFQ01000013">
    <property type="protein sequence ID" value="KKS97267.1"/>
    <property type="molecule type" value="Genomic_DNA"/>
</dbReference>
<accession>A0A0G1DI64</accession>
<feature type="transmembrane region" description="Helical" evidence="1">
    <location>
        <begin position="93"/>
        <end position="112"/>
    </location>
</feature>
<evidence type="ECO:0000256" key="1">
    <source>
        <dbReference type="SAM" id="Phobius"/>
    </source>
</evidence>
<feature type="transmembrane region" description="Helical" evidence="1">
    <location>
        <begin position="124"/>
        <end position="144"/>
    </location>
</feature>
<reference evidence="2 3" key="1">
    <citation type="journal article" date="2015" name="Nature">
        <title>rRNA introns, odd ribosomes, and small enigmatic genomes across a large radiation of phyla.</title>
        <authorList>
            <person name="Brown C.T."/>
            <person name="Hug L.A."/>
            <person name="Thomas B.C."/>
            <person name="Sharon I."/>
            <person name="Castelle C.J."/>
            <person name="Singh A."/>
            <person name="Wilkins M.J."/>
            <person name="Williams K.H."/>
            <person name="Banfield J.F."/>
        </authorList>
    </citation>
    <scope>NUCLEOTIDE SEQUENCE [LARGE SCALE GENOMIC DNA]</scope>
</reference>
<feature type="transmembrane region" description="Helical" evidence="1">
    <location>
        <begin position="367"/>
        <end position="385"/>
    </location>
</feature>
<evidence type="ECO:0000313" key="2">
    <source>
        <dbReference type="EMBL" id="KKS97267.1"/>
    </source>
</evidence>
<keyword evidence="1" id="KW-0472">Membrane</keyword>
<feature type="transmembrane region" description="Helical" evidence="1">
    <location>
        <begin position="296"/>
        <end position="317"/>
    </location>
</feature>
<protein>
    <recommendedName>
        <fullName evidence="4">Membrane protein 6-pyruvoyl-tetrahydropterin synthase-related domain-containing protein</fullName>
    </recommendedName>
</protein>
<feature type="transmembrane region" description="Helical" evidence="1">
    <location>
        <begin position="226"/>
        <end position="249"/>
    </location>
</feature>
<organism evidence="2 3">
    <name type="scientific">Candidatus Woesebacteria bacterium GW2011_GWB1_43_14</name>
    <dbReference type="NCBI Taxonomy" id="1618578"/>
    <lineage>
        <taxon>Bacteria</taxon>
        <taxon>Candidatus Woeseibacteriota</taxon>
    </lineage>
</organism>
<feature type="transmembrane region" description="Helical" evidence="1">
    <location>
        <begin position="156"/>
        <end position="173"/>
    </location>
</feature>
<name>A0A0G1DI64_9BACT</name>
<keyword evidence="1" id="KW-0812">Transmembrane</keyword>
<evidence type="ECO:0000313" key="3">
    <source>
        <dbReference type="Proteomes" id="UP000034090"/>
    </source>
</evidence>
<feature type="transmembrane region" description="Helical" evidence="1">
    <location>
        <begin position="180"/>
        <end position="196"/>
    </location>
</feature>
<feature type="transmembrane region" description="Helical" evidence="1">
    <location>
        <begin position="12"/>
        <end position="37"/>
    </location>
</feature>
<sequence length="569" mass="65804">MLRFNMKYSPRRGYWTLIIVIFFGILAGKGLVGSGYFNMHDDLQMMRQLEMEKCFLDGQIPCRWVPDMGYGFGYPLFNFYPPLPYLVGQGIRLIGYSFVDTVKVLFVLSFVVSGLTMYFLAREFFGRFGGVVSAVFYVWAPYHAVDVYVRGAMNEAWALMWFPLIFLASYKLFFADKKSVVTWVVTLTLSWFALFTSHNLMVIVFSPFFAIWCLIWLLYSKNYPRVISLVISGVWSFCLAAFFTLPVIFEKGMVQTDTLIVGYYEYTAHFASIGQLLFSRFWGYGPSVWMTQDDRMSFQVGWIHWILSLVILVLLFVRFVRSRKPTPPMIAVVYLICVGWLAAFIAHPRSTPLWGLVNQLKFVQFPWRFLTIVIFGFSFAAGSIISLLRNKVLGVLLIMLVLLYSWNYFVPEYGKLGPLTDEEKFSDAAWELQQTAGIYDYLPNTAKTAPKAPRGEIVDFIKGEGSILSIVEGTNWAKVKLVVKKDALLRINIMDFPNWRVFLDDNEIVKFIPETEEWGRMYVQIPSGDHVLYAKLYNTPVRIIGNLISLFSWIILISFLYRWQKGFLR</sequence>
<feature type="transmembrane region" description="Helical" evidence="1">
    <location>
        <begin position="543"/>
        <end position="563"/>
    </location>
</feature>
<proteinExistence type="predicted"/>
<keyword evidence="1" id="KW-1133">Transmembrane helix</keyword>
<gene>
    <name evidence="2" type="ORF">UV74_C0013G0389</name>
</gene>
<feature type="transmembrane region" description="Helical" evidence="1">
    <location>
        <begin position="202"/>
        <end position="219"/>
    </location>
</feature>
<dbReference type="STRING" id="1618578.UV74_C0013G0389"/>
<evidence type="ECO:0008006" key="4">
    <source>
        <dbReference type="Google" id="ProtNLM"/>
    </source>
</evidence>
<comment type="caution">
    <text evidence="2">The sequence shown here is derived from an EMBL/GenBank/DDBJ whole genome shotgun (WGS) entry which is preliminary data.</text>
</comment>
<feature type="transmembrane region" description="Helical" evidence="1">
    <location>
        <begin position="329"/>
        <end position="347"/>
    </location>
</feature>
<dbReference type="AlphaFoldDB" id="A0A0G1DI64"/>
<feature type="transmembrane region" description="Helical" evidence="1">
    <location>
        <begin position="392"/>
        <end position="409"/>
    </location>
</feature>